<feature type="region of interest" description="Disordered" evidence="1">
    <location>
        <begin position="75"/>
        <end position="99"/>
    </location>
</feature>
<name>A0A285NT34_NATPI</name>
<dbReference type="Proteomes" id="UP000219453">
    <property type="component" value="Unassembled WGS sequence"/>
</dbReference>
<proteinExistence type="predicted"/>
<feature type="compositionally biased region" description="Acidic residues" evidence="1">
    <location>
        <begin position="83"/>
        <end position="92"/>
    </location>
</feature>
<dbReference type="RefSeq" id="WP_097008612.1">
    <property type="nucleotide sequence ID" value="NZ_OBEJ01000002.1"/>
</dbReference>
<evidence type="ECO:0000256" key="1">
    <source>
        <dbReference type="SAM" id="MobiDB-lite"/>
    </source>
</evidence>
<dbReference type="OrthoDB" id="386967at2157"/>
<dbReference type="EMBL" id="OBEJ01000002">
    <property type="protein sequence ID" value="SNZ12368.1"/>
    <property type="molecule type" value="Genomic_DNA"/>
</dbReference>
<protein>
    <submittedName>
        <fullName evidence="2">Uncharacterized protein</fullName>
    </submittedName>
</protein>
<evidence type="ECO:0000313" key="2">
    <source>
        <dbReference type="EMBL" id="SNZ12368.1"/>
    </source>
</evidence>
<feature type="region of interest" description="Disordered" evidence="1">
    <location>
        <begin position="1"/>
        <end position="20"/>
    </location>
</feature>
<accession>A0A285NT34</accession>
<evidence type="ECO:0000313" key="3">
    <source>
        <dbReference type="Proteomes" id="UP000219453"/>
    </source>
</evidence>
<dbReference type="AlphaFoldDB" id="A0A285NT34"/>
<dbReference type="GeneID" id="79291990"/>
<reference evidence="2 3" key="1">
    <citation type="submission" date="2017-09" db="EMBL/GenBank/DDBJ databases">
        <authorList>
            <person name="Ehlers B."/>
            <person name="Leendertz F.H."/>
        </authorList>
    </citation>
    <scope>NUCLEOTIDE SEQUENCE [LARGE SCALE GENOMIC DNA]</scope>
    <source>
        <strain evidence="2 3">DSM 27208</strain>
    </source>
</reference>
<sequence>MSDNTSDSDPDSIDIEAIEDGDVLHIENKVGDEEEMLQVEYCGHEMVWLENDKRLFHENRSEKWTYEGIAAKVTRVHGGSESPESDLTDDGCDTPSDSR</sequence>
<organism evidence="2 3">
    <name type="scientific">Natronoarchaeum philippinense</name>
    <dbReference type="NCBI Taxonomy" id="558529"/>
    <lineage>
        <taxon>Archaea</taxon>
        <taxon>Methanobacteriati</taxon>
        <taxon>Methanobacteriota</taxon>
        <taxon>Stenosarchaea group</taxon>
        <taxon>Halobacteria</taxon>
        <taxon>Halobacteriales</taxon>
        <taxon>Natronoarchaeaceae</taxon>
    </lineage>
</organism>
<keyword evidence="3" id="KW-1185">Reference proteome</keyword>
<gene>
    <name evidence="2" type="ORF">SAMN06269185_1660</name>
</gene>